<organism evidence="4 5">
    <name type="scientific">Porites lobata</name>
    <dbReference type="NCBI Taxonomy" id="104759"/>
    <lineage>
        <taxon>Eukaryota</taxon>
        <taxon>Metazoa</taxon>
        <taxon>Cnidaria</taxon>
        <taxon>Anthozoa</taxon>
        <taxon>Hexacorallia</taxon>
        <taxon>Scleractinia</taxon>
        <taxon>Fungiina</taxon>
        <taxon>Poritidae</taxon>
        <taxon>Porites</taxon>
    </lineage>
</organism>
<evidence type="ECO:0000256" key="2">
    <source>
        <dbReference type="SAM" id="Phobius"/>
    </source>
</evidence>
<feature type="transmembrane region" description="Helical" evidence="2">
    <location>
        <begin position="488"/>
        <end position="511"/>
    </location>
</feature>
<gene>
    <name evidence="4" type="ORF">PLOB_00011076</name>
</gene>
<feature type="transmembrane region" description="Helical" evidence="2">
    <location>
        <begin position="601"/>
        <end position="620"/>
    </location>
</feature>
<reference evidence="4 5" key="1">
    <citation type="submission" date="2022-05" db="EMBL/GenBank/DDBJ databases">
        <authorList>
            <consortium name="Genoscope - CEA"/>
            <person name="William W."/>
        </authorList>
    </citation>
    <scope>NUCLEOTIDE SEQUENCE [LARGE SCALE GENOMIC DNA]</scope>
</reference>
<evidence type="ECO:0000256" key="1">
    <source>
        <dbReference type="SAM" id="MobiDB-lite"/>
    </source>
</evidence>
<feature type="transmembrane region" description="Helical" evidence="2">
    <location>
        <begin position="275"/>
        <end position="297"/>
    </location>
</feature>
<protein>
    <recommendedName>
        <fullName evidence="3">Tyrosine-protein kinase ephrin type A/B receptor-like domain-containing protein</fullName>
    </recommendedName>
</protein>
<keyword evidence="2" id="KW-1133">Transmembrane helix</keyword>
<dbReference type="PANTHER" id="PTHR11319">
    <property type="entry name" value="G PROTEIN-COUPLED RECEPTOR-RELATED"/>
    <property type="match status" value="1"/>
</dbReference>
<sequence length="877" mass="99596">LFLSFSYILQTALVRIKVNSFKQHRKVGVVIAPTDSIFPFEVSEDNRLREGLARSGFTCNLTSCTPCPFGTYQRRLHNGSYSCIECPAGGFYQNTVGHYGPLAGQTGCLPCPKGTFVELDKFPGKHQYACRVCPGGSKTDEWASYRGCFCIDTFYRRGRFTQCEACPKDVRGYLCNETILVKEGYWWTFRDYNESWEYQRFVDALITPDEKFNHADVNFTGVFPKPYPCPKAASCLGLLNSVRKPCKTGYGGPLCEVCVKGYYKSMSRCTKCPTLPWLITQMAFIVCAIFLLIFILFRDESKTKGKRRTLSDVVLARLKIVVGFYQVTAGTLDAFSYVQWPEALLQLSNYAKFVQLNLVQIAPIHCFKESLKMNAYVGLAVTVALNVGVIILAFMYFHFRKIMIRLNNDTSPEEKAQAISLSKERCYRSAFLVMFITFPEVSSRILRMLPPACHKICQDIDMKNCTYYLKMDYGLKCFDKAYNKYVTAAYVGSIYPVLFPLFIVVMLYFLYYRPHIKNRALNPQPKRAEIVEGMRFIYENYNERCWYWEIVETIRKLILTSCLSLIGAEGRTYIGMAAMASGFYAVAHAQARPIPDKFEHLLQLSSLVATFFNLSVGVLLRIPSEMVNYSIEMDKDSVGVTVLLVTANVMVIGLVVIRYLYTLSWSLYNVYKNPQCNWECCVGVILLAHNTRANVTEEIGDQSMERNQVQGDDLEVRTIGGSVNDEEFTELGVENAGADDIFTDELQKETDEVYGRDIVSASQTSGALRRPRRRTHHFPEYDPKCAETHHVKKAESSLETKESPQPFSVSPETPTRDPSVDVEVMIKEILRENIVEIHDPNRDKSSKKKPSNLANVDADPGRCNQAVDTSDDEETEF</sequence>
<proteinExistence type="predicted"/>
<feature type="transmembrane region" description="Helical" evidence="2">
    <location>
        <begin position="640"/>
        <end position="661"/>
    </location>
</feature>
<name>A0ABN8QVN1_9CNID</name>
<dbReference type="Gene3D" id="2.10.50.10">
    <property type="entry name" value="Tumor Necrosis Factor Receptor, subunit A, domain 2"/>
    <property type="match status" value="1"/>
</dbReference>
<feature type="compositionally biased region" description="Polar residues" evidence="1">
    <location>
        <begin position="803"/>
        <end position="813"/>
    </location>
</feature>
<evidence type="ECO:0000313" key="4">
    <source>
        <dbReference type="EMBL" id="CAH3170845.1"/>
    </source>
</evidence>
<evidence type="ECO:0000313" key="5">
    <source>
        <dbReference type="Proteomes" id="UP001159405"/>
    </source>
</evidence>
<evidence type="ECO:0000259" key="3">
    <source>
        <dbReference type="Pfam" id="PF07699"/>
    </source>
</evidence>
<feature type="transmembrane region" description="Helical" evidence="2">
    <location>
        <begin position="573"/>
        <end position="589"/>
    </location>
</feature>
<dbReference type="Proteomes" id="UP001159405">
    <property type="component" value="Unassembled WGS sequence"/>
</dbReference>
<keyword evidence="5" id="KW-1185">Reference proteome</keyword>
<feature type="non-terminal residue" evidence="4">
    <location>
        <position position="1"/>
    </location>
</feature>
<comment type="caution">
    <text evidence="4">The sequence shown here is derived from an EMBL/GenBank/DDBJ whole genome shotgun (WGS) entry which is preliminary data.</text>
</comment>
<feature type="transmembrane region" description="Helical" evidence="2">
    <location>
        <begin position="318"/>
        <end position="340"/>
    </location>
</feature>
<feature type="compositionally biased region" description="Basic and acidic residues" evidence="1">
    <location>
        <begin position="777"/>
        <end position="802"/>
    </location>
</feature>
<feature type="region of interest" description="Disordered" evidence="1">
    <location>
        <begin position="759"/>
        <end position="820"/>
    </location>
</feature>
<accession>A0ABN8QVN1</accession>
<feature type="transmembrane region" description="Helical" evidence="2">
    <location>
        <begin position="375"/>
        <end position="397"/>
    </location>
</feature>
<dbReference type="PANTHER" id="PTHR11319:SF35">
    <property type="entry name" value="OUTER MEMBRANE PROTEIN PMPC-RELATED"/>
    <property type="match status" value="1"/>
</dbReference>
<dbReference type="EMBL" id="CALNXK010000159">
    <property type="protein sequence ID" value="CAH3170845.1"/>
    <property type="molecule type" value="Genomic_DNA"/>
</dbReference>
<keyword evidence="2" id="KW-0472">Membrane</keyword>
<dbReference type="InterPro" id="IPR011641">
    <property type="entry name" value="Tyr-kin_ephrin_A/B_rcpt-like"/>
</dbReference>
<feature type="domain" description="Tyrosine-protein kinase ephrin type A/B receptor-like" evidence="3">
    <location>
        <begin position="61"/>
        <end position="91"/>
    </location>
</feature>
<feature type="region of interest" description="Disordered" evidence="1">
    <location>
        <begin position="836"/>
        <end position="877"/>
    </location>
</feature>
<dbReference type="SMART" id="SM01411">
    <property type="entry name" value="Ephrin_rec_like"/>
    <property type="match status" value="3"/>
</dbReference>
<dbReference type="Pfam" id="PF07699">
    <property type="entry name" value="Ephrin_rec_like"/>
    <property type="match status" value="1"/>
</dbReference>
<keyword evidence="2" id="KW-0812">Transmembrane</keyword>